<name>A0AAW1SH79_9CHLO</name>
<evidence type="ECO:0000313" key="3">
    <source>
        <dbReference type="EMBL" id="KAK9844862.1"/>
    </source>
</evidence>
<keyword evidence="1" id="KW-0175">Coiled coil</keyword>
<dbReference type="AlphaFoldDB" id="A0AAW1SH79"/>
<comment type="caution">
    <text evidence="3">The sequence shown here is derived from an EMBL/GenBank/DDBJ whole genome shotgun (WGS) entry which is preliminary data.</text>
</comment>
<feature type="coiled-coil region" evidence="1">
    <location>
        <begin position="408"/>
        <end position="439"/>
    </location>
</feature>
<feature type="region of interest" description="Disordered" evidence="2">
    <location>
        <begin position="457"/>
        <end position="496"/>
    </location>
</feature>
<protein>
    <submittedName>
        <fullName evidence="3">Uncharacterized protein</fullName>
    </submittedName>
</protein>
<keyword evidence="4" id="KW-1185">Reference proteome</keyword>
<feature type="region of interest" description="Disordered" evidence="2">
    <location>
        <begin position="340"/>
        <end position="397"/>
    </location>
</feature>
<feature type="compositionally biased region" description="Polar residues" evidence="2">
    <location>
        <begin position="340"/>
        <end position="353"/>
    </location>
</feature>
<reference evidence="3 4" key="1">
    <citation type="journal article" date="2024" name="Nat. Commun.">
        <title>Phylogenomics reveals the evolutionary origins of lichenization in chlorophyte algae.</title>
        <authorList>
            <person name="Puginier C."/>
            <person name="Libourel C."/>
            <person name="Otte J."/>
            <person name="Skaloud P."/>
            <person name="Haon M."/>
            <person name="Grisel S."/>
            <person name="Petersen M."/>
            <person name="Berrin J.G."/>
            <person name="Delaux P.M."/>
            <person name="Dal Grande F."/>
            <person name="Keller J."/>
        </authorList>
    </citation>
    <scope>NUCLEOTIDE SEQUENCE [LARGE SCALE GENOMIC DNA]</scope>
    <source>
        <strain evidence="3 4">SAG 2145</strain>
    </source>
</reference>
<feature type="region of interest" description="Disordered" evidence="2">
    <location>
        <begin position="12"/>
        <end position="135"/>
    </location>
</feature>
<gene>
    <name evidence="3" type="ORF">WJX74_007876</name>
</gene>
<sequence>MAGRYNVKAAQIGKGTFGFQQLDERLKPGGHAGSQLESQGPAPAESQPREEPAAEHIQQEQGEQPTEGAEHERTAPAEEQPVQQVDPATDDDADGQEDGGEEEEEEEEGGEDNGQEQEQEDGDDDDSEEKWQERMSHQKVFLHKDEMEWLFANRPLVFDTAKKAMTLLMGKTPFWLGDLIFEEQDTTSLKNWLEKPSHKARGIAKGTPVIFMIRDLRSNNKICSSTYHLSPKAVMHETLVLKAPRFKVSTLSEQIDFLTSPDRCWSARNRRELRVGGKKMYVQHIIIGQAEFTFQSAPGEQSKQDAMAGKVKVDFVGPFKIREVPGIPESEAEVGTAIRQAQENLPSTSSKTPKQAKRPRAMRGDEGEDESDHSASASQIRIQPPASTANPAKRAKPDVAQLIQKALAEQKDKHDRELKDQLKDQKNELEKQALRELLKRSEATIGAQRDLVIGMSHGMSQGHASGLMHSAQNLLQGPSPSTPRPDQTTSGTNRTA</sequence>
<feature type="compositionally biased region" description="Polar residues" evidence="2">
    <location>
        <begin position="374"/>
        <end position="390"/>
    </location>
</feature>
<feature type="compositionally biased region" description="Polar residues" evidence="2">
    <location>
        <begin position="470"/>
        <end position="496"/>
    </location>
</feature>
<evidence type="ECO:0000256" key="1">
    <source>
        <dbReference type="SAM" id="Coils"/>
    </source>
</evidence>
<dbReference type="EMBL" id="JALJOS010000001">
    <property type="protein sequence ID" value="KAK9844862.1"/>
    <property type="molecule type" value="Genomic_DNA"/>
</dbReference>
<feature type="compositionally biased region" description="Basic and acidic residues" evidence="2">
    <location>
        <begin position="47"/>
        <end position="58"/>
    </location>
</feature>
<dbReference type="Proteomes" id="UP001438707">
    <property type="component" value="Unassembled WGS sequence"/>
</dbReference>
<organism evidence="3 4">
    <name type="scientific">Apatococcus lobatus</name>
    <dbReference type="NCBI Taxonomy" id="904363"/>
    <lineage>
        <taxon>Eukaryota</taxon>
        <taxon>Viridiplantae</taxon>
        <taxon>Chlorophyta</taxon>
        <taxon>core chlorophytes</taxon>
        <taxon>Trebouxiophyceae</taxon>
        <taxon>Chlorellales</taxon>
        <taxon>Chlorellaceae</taxon>
        <taxon>Apatococcus</taxon>
    </lineage>
</organism>
<feature type="compositionally biased region" description="Acidic residues" evidence="2">
    <location>
        <begin position="88"/>
        <end position="128"/>
    </location>
</feature>
<accession>A0AAW1SH79</accession>
<proteinExistence type="predicted"/>
<evidence type="ECO:0000256" key="2">
    <source>
        <dbReference type="SAM" id="MobiDB-lite"/>
    </source>
</evidence>
<evidence type="ECO:0000313" key="4">
    <source>
        <dbReference type="Proteomes" id="UP001438707"/>
    </source>
</evidence>